<comment type="caution">
    <text evidence="3">The sequence shown here is derived from an EMBL/GenBank/DDBJ whole genome shotgun (WGS) entry which is preliminary data.</text>
</comment>
<protein>
    <submittedName>
        <fullName evidence="3">CapA family protein</fullName>
    </submittedName>
</protein>
<evidence type="ECO:0000313" key="4">
    <source>
        <dbReference type="Proteomes" id="UP000317371"/>
    </source>
</evidence>
<feature type="domain" description="Capsule synthesis protein CapA" evidence="2">
    <location>
        <begin position="290"/>
        <end position="531"/>
    </location>
</feature>
<dbReference type="PANTHER" id="PTHR33393">
    <property type="entry name" value="POLYGLUTAMINE SYNTHESIS ACCESSORY PROTEIN RV0574C-RELATED"/>
    <property type="match status" value="1"/>
</dbReference>
<name>A0A540VK82_9CHLR</name>
<dbReference type="InterPro" id="IPR029052">
    <property type="entry name" value="Metallo-depent_PP-like"/>
</dbReference>
<gene>
    <name evidence="3" type="ORF">FKZ61_03915</name>
</gene>
<dbReference type="SUPFAM" id="SSF56300">
    <property type="entry name" value="Metallo-dependent phosphatases"/>
    <property type="match status" value="1"/>
</dbReference>
<dbReference type="AlphaFoldDB" id="A0A540VK82"/>
<evidence type="ECO:0000256" key="1">
    <source>
        <dbReference type="ARBA" id="ARBA00005662"/>
    </source>
</evidence>
<dbReference type="EMBL" id="VIGC01000004">
    <property type="protein sequence ID" value="TQE97177.1"/>
    <property type="molecule type" value="Genomic_DNA"/>
</dbReference>
<dbReference type="OrthoDB" id="150244at2"/>
<dbReference type="CDD" id="cd07381">
    <property type="entry name" value="MPP_CapA"/>
    <property type="match status" value="1"/>
</dbReference>
<evidence type="ECO:0000259" key="2">
    <source>
        <dbReference type="SMART" id="SM00854"/>
    </source>
</evidence>
<proteinExistence type="inferred from homology"/>
<accession>A0A540VK82</accession>
<dbReference type="PANTHER" id="PTHR33393:SF13">
    <property type="entry name" value="PGA BIOSYNTHESIS PROTEIN CAPA"/>
    <property type="match status" value="1"/>
</dbReference>
<keyword evidence="4" id="KW-1185">Reference proteome</keyword>
<evidence type="ECO:0000313" key="3">
    <source>
        <dbReference type="EMBL" id="TQE97177.1"/>
    </source>
</evidence>
<dbReference type="SMART" id="SM00854">
    <property type="entry name" value="PGA_cap"/>
    <property type="match status" value="1"/>
</dbReference>
<organism evidence="3 4">
    <name type="scientific">Litorilinea aerophila</name>
    <dbReference type="NCBI Taxonomy" id="1204385"/>
    <lineage>
        <taxon>Bacteria</taxon>
        <taxon>Bacillati</taxon>
        <taxon>Chloroflexota</taxon>
        <taxon>Caldilineae</taxon>
        <taxon>Caldilineales</taxon>
        <taxon>Caldilineaceae</taxon>
        <taxon>Litorilinea</taxon>
    </lineage>
</organism>
<dbReference type="InParanoid" id="A0A540VK82"/>
<dbReference type="InterPro" id="IPR019079">
    <property type="entry name" value="Capsule_synth_CapA"/>
</dbReference>
<dbReference type="Proteomes" id="UP000317371">
    <property type="component" value="Unassembled WGS sequence"/>
</dbReference>
<sequence>MSNTSLARKLTVLASALMILAGIALAIWSLTHIPHTPGNRPVQAAAGPGDDGLAALLAPRATPTATPPASSPPATVAREGTPIVLVLDPALPPTVRSAVDQVVSGYVNVLTTTVPADTPSVTLSLEPEASDGTAGRPIYRLFFAAATRFDVVEPDITWAELEAAWQGEDERFQAVAVLTQTIPALSQILAGPGPTVQGYATVEQLREATWGSTPTLALLPFELLEPRLAVLAVDGQNPVENAHHFDPEAYPLVATVYAHIHPVTPAQGRAIDALFAQMAPANRDPDRLTVVAMTGVTAMTRLTAAQMDRYGYDWPAAIVGPELASADITAISNEVPFVPGCETNTDLDNLVFCSKPEYMEALTASGVDIVGLTGNHQNDYGVEAALQSLAIYAEAGLPVYGGGENREAAFAPLYIEHNGNRLAFLGANSYGPPSAWATDSRPGSAPFDLNIMSATIRNIKEQGRADVVFAELQYQESYDVQPLWEQRQDFSALVRAGADVVTGVQSHVPQAIQFLNGRLILYGLGNLFFDQMWSETTRQGLIVKHTIYQGRHISTRLLPTVLEDYGQPRWATPEEREVILQRVFTASGW</sequence>
<dbReference type="InterPro" id="IPR052169">
    <property type="entry name" value="CW_Biosynth-Accessory"/>
</dbReference>
<dbReference type="Gene3D" id="3.60.21.10">
    <property type="match status" value="1"/>
</dbReference>
<reference evidence="3 4" key="1">
    <citation type="submission" date="2019-06" db="EMBL/GenBank/DDBJ databases">
        <title>Genome sequence of Litorilinea aerophila BAA-2444.</title>
        <authorList>
            <person name="Maclea K.S."/>
            <person name="Maurais E.G."/>
            <person name="Iannazzi L.C."/>
        </authorList>
    </citation>
    <scope>NUCLEOTIDE SEQUENCE [LARGE SCALE GENOMIC DNA]</scope>
    <source>
        <strain evidence="3 4">ATCC BAA-2444</strain>
    </source>
</reference>
<dbReference type="RefSeq" id="WP_141608773.1">
    <property type="nucleotide sequence ID" value="NZ_VIGC02000004.1"/>
</dbReference>
<comment type="similarity">
    <text evidence="1">Belongs to the CapA family.</text>
</comment>
<dbReference type="Pfam" id="PF09587">
    <property type="entry name" value="PGA_cap"/>
    <property type="match status" value="1"/>
</dbReference>